<dbReference type="PIRSF" id="PIRSF016557">
    <property type="entry name" value="Caps_synth_CpsB"/>
    <property type="match status" value="1"/>
</dbReference>
<dbReference type="RefSeq" id="WP_227708288.1">
    <property type="nucleotide sequence ID" value="NZ_JAJEQX010000023.1"/>
</dbReference>
<dbReference type="PANTHER" id="PTHR39181">
    <property type="entry name" value="TYROSINE-PROTEIN PHOSPHATASE YWQE"/>
    <property type="match status" value="1"/>
</dbReference>
<evidence type="ECO:0000256" key="1">
    <source>
        <dbReference type="ARBA" id="ARBA00005750"/>
    </source>
</evidence>
<dbReference type="Proteomes" id="UP001198151">
    <property type="component" value="Unassembled WGS sequence"/>
</dbReference>
<evidence type="ECO:0000256" key="2">
    <source>
        <dbReference type="ARBA" id="ARBA00013064"/>
    </source>
</evidence>
<dbReference type="InterPro" id="IPR016667">
    <property type="entry name" value="Caps_polysacc_synth_CpsB/CapC"/>
</dbReference>
<comment type="catalytic activity">
    <reaction evidence="5">
        <text>O-phospho-L-tyrosyl-[protein] + H2O = L-tyrosyl-[protein] + phosphate</text>
        <dbReference type="Rhea" id="RHEA:10684"/>
        <dbReference type="Rhea" id="RHEA-COMP:10136"/>
        <dbReference type="Rhea" id="RHEA-COMP:20101"/>
        <dbReference type="ChEBI" id="CHEBI:15377"/>
        <dbReference type="ChEBI" id="CHEBI:43474"/>
        <dbReference type="ChEBI" id="CHEBI:46858"/>
        <dbReference type="ChEBI" id="CHEBI:61978"/>
        <dbReference type="EC" id="3.1.3.48"/>
    </reaction>
</comment>
<comment type="caution">
    <text evidence="6">The sequence shown here is derived from an EMBL/GenBank/DDBJ whole genome shotgun (WGS) entry which is preliminary data.</text>
</comment>
<evidence type="ECO:0000256" key="4">
    <source>
        <dbReference type="ARBA" id="ARBA00022912"/>
    </source>
</evidence>
<reference evidence="6 7" key="1">
    <citation type="submission" date="2021-10" db="EMBL/GenBank/DDBJ databases">
        <title>Anaerobic single-cell dispensing facilitates the cultivation of human gut bacteria.</title>
        <authorList>
            <person name="Afrizal A."/>
        </authorList>
    </citation>
    <scope>NUCLEOTIDE SEQUENCE [LARGE SCALE GENOMIC DNA]</scope>
    <source>
        <strain evidence="6 7">CLA-AA-H200</strain>
    </source>
</reference>
<accession>A0ABS8FYT8</accession>
<dbReference type="EMBL" id="JAJEQX010000023">
    <property type="protein sequence ID" value="MCC2255210.1"/>
    <property type="molecule type" value="Genomic_DNA"/>
</dbReference>
<evidence type="ECO:0000256" key="5">
    <source>
        <dbReference type="ARBA" id="ARBA00051722"/>
    </source>
</evidence>
<dbReference type="Gene3D" id="3.20.20.140">
    <property type="entry name" value="Metal-dependent hydrolases"/>
    <property type="match status" value="1"/>
</dbReference>
<evidence type="ECO:0000313" key="7">
    <source>
        <dbReference type="Proteomes" id="UP001198151"/>
    </source>
</evidence>
<dbReference type="Pfam" id="PF19567">
    <property type="entry name" value="CpsB_CapC"/>
    <property type="match status" value="1"/>
</dbReference>
<dbReference type="EC" id="3.1.3.48" evidence="2"/>
<proteinExistence type="inferred from homology"/>
<dbReference type="PANTHER" id="PTHR39181:SF1">
    <property type="entry name" value="TYROSINE-PROTEIN PHOSPHATASE YWQE"/>
    <property type="match status" value="1"/>
</dbReference>
<comment type="similarity">
    <text evidence="1">Belongs to the metallo-dependent hydrolases superfamily. CpsB/CapC family.</text>
</comment>
<evidence type="ECO:0000256" key="3">
    <source>
        <dbReference type="ARBA" id="ARBA00022801"/>
    </source>
</evidence>
<name>A0ABS8FYT8_9FIRM</name>
<sequence length="249" mass="29219">MERYVDTHCHTLPEVDDGAQSMEEARQMLQIAYDEGIRRIIVTPHHHPRRGHKPPRILRSQLRLLREEAAKVGEDLRVYLGTEVYFGQDVPERLRDKKILTMNRTQFVLVEFSHADPFEYICQGIQQIQMKGFEVILAHIERYHCMCDDIENAAHMKDMGVRIQINADSITGENGRKVKRFVRQLMDRDLVFCVGTDAHSPKSRPPRMRKAAEYVKKKYGEEYMKKIFFSNARIMLKRRRKDESGQSST</sequence>
<gene>
    <name evidence="6" type="ORF">LKD70_12410</name>
</gene>
<keyword evidence="4" id="KW-0904">Protein phosphatase</keyword>
<evidence type="ECO:0000313" key="6">
    <source>
        <dbReference type="EMBL" id="MCC2255210.1"/>
    </source>
</evidence>
<keyword evidence="3" id="KW-0378">Hydrolase</keyword>
<organism evidence="6 7">
    <name type="scientific">Ruminococcus turbiniformis</name>
    <dbReference type="NCBI Taxonomy" id="2881258"/>
    <lineage>
        <taxon>Bacteria</taxon>
        <taxon>Bacillati</taxon>
        <taxon>Bacillota</taxon>
        <taxon>Clostridia</taxon>
        <taxon>Eubacteriales</taxon>
        <taxon>Oscillospiraceae</taxon>
        <taxon>Ruminococcus</taxon>
    </lineage>
</organism>
<dbReference type="InterPro" id="IPR016195">
    <property type="entry name" value="Pol/histidinol_Pase-like"/>
</dbReference>
<protein>
    <recommendedName>
        <fullName evidence="2">protein-tyrosine-phosphatase</fullName>
        <ecNumber evidence="2">3.1.3.48</ecNumber>
    </recommendedName>
</protein>
<keyword evidence="7" id="KW-1185">Reference proteome</keyword>
<dbReference type="SUPFAM" id="SSF89550">
    <property type="entry name" value="PHP domain-like"/>
    <property type="match status" value="1"/>
</dbReference>